<evidence type="ECO:0000256" key="3">
    <source>
        <dbReference type="ARBA" id="ARBA00022448"/>
    </source>
</evidence>
<reference evidence="11 12" key="1">
    <citation type="submission" date="2018-08" db="EMBL/GenBank/DDBJ databases">
        <title>A genome reference for cultivated species of the human gut microbiota.</title>
        <authorList>
            <person name="Zou Y."/>
            <person name="Xue W."/>
            <person name="Luo G."/>
        </authorList>
    </citation>
    <scope>NUCLEOTIDE SEQUENCE [LARGE SCALE GENOMIC DNA]</scope>
    <source>
        <strain evidence="11 12">AF28-26</strain>
    </source>
</reference>
<evidence type="ECO:0000256" key="5">
    <source>
        <dbReference type="ARBA" id="ARBA00022692"/>
    </source>
</evidence>
<name>A0A412R855_9FIRM</name>
<dbReference type="AlphaFoldDB" id="A0A412R855"/>
<evidence type="ECO:0000256" key="10">
    <source>
        <dbReference type="RuleBase" id="RU365087"/>
    </source>
</evidence>
<keyword evidence="5 10" id="KW-0812">Transmembrane</keyword>
<evidence type="ECO:0000313" key="11">
    <source>
        <dbReference type="EMBL" id="RGQ44256.1"/>
    </source>
</evidence>
<keyword evidence="3 10" id="KW-0813">Transport</keyword>
<dbReference type="GO" id="GO:0009306">
    <property type="term" value="P:protein secretion"/>
    <property type="evidence" value="ECO:0007669"/>
    <property type="project" value="UniProtKB-UniRule"/>
</dbReference>
<dbReference type="GO" id="GO:0005886">
    <property type="term" value="C:plasma membrane"/>
    <property type="evidence" value="ECO:0007669"/>
    <property type="project" value="UniProtKB-SubCell"/>
</dbReference>
<dbReference type="PANTHER" id="PTHR34182:SF1">
    <property type="entry name" value="PROTEIN-EXPORT MEMBRANE PROTEIN SECG"/>
    <property type="match status" value="1"/>
</dbReference>
<evidence type="ECO:0000256" key="4">
    <source>
        <dbReference type="ARBA" id="ARBA00022475"/>
    </source>
</evidence>
<proteinExistence type="inferred from homology"/>
<accession>A0A412R855</accession>
<dbReference type="Proteomes" id="UP000284751">
    <property type="component" value="Unassembled WGS sequence"/>
</dbReference>
<dbReference type="GO" id="GO:0065002">
    <property type="term" value="P:intracellular protein transmembrane transport"/>
    <property type="evidence" value="ECO:0007669"/>
    <property type="project" value="TreeGrafter"/>
</dbReference>
<feature type="transmembrane region" description="Helical" evidence="10">
    <location>
        <begin position="59"/>
        <end position="80"/>
    </location>
</feature>
<comment type="caution">
    <text evidence="11">The sequence shown here is derived from an EMBL/GenBank/DDBJ whole genome shotgun (WGS) entry which is preliminary data.</text>
</comment>
<comment type="similarity">
    <text evidence="2 10">Belongs to the SecG family.</text>
</comment>
<keyword evidence="7 10" id="KW-1133">Transmembrane helix</keyword>
<dbReference type="Pfam" id="PF03840">
    <property type="entry name" value="SecG"/>
    <property type="match status" value="1"/>
</dbReference>
<sequence length="85" mass="9261">MSTIEWVFGIILAIFAIAIIIVVLLQEGHQKDLGTVTGGADTFFDKNQARSIDAFLARWTKVIAVGFFILAIVINVISFFSTKAG</sequence>
<evidence type="ECO:0000313" key="12">
    <source>
        <dbReference type="Proteomes" id="UP000284751"/>
    </source>
</evidence>
<dbReference type="NCBIfam" id="TIGR00810">
    <property type="entry name" value="secG"/>
    <property type="match status" value="1"/>
</dbReference>
<comment type="function">
    <text evidence="10">Involved in protein export. Participates in an early event of protein translocation.</text>
</comment>
<dbReference type="PRINTS" id="PR01651">
    <property type="entry name" value="SECGEXPORT"/>
</dbReference>
<gene>
    <name evidence="11" type="primary">secG</name>
    <name evidence="11" type="ORF">DWY99_01005</name>
</gene>
<comment type="subcellular location">
    <subcellularLocation>
        <location evidence="1 10">Cell membrane</location>
        <topology evidence="1 10">Multi-pass membrane protein</topology>
    </subcellularLocation>
</comment>
<keyword evidence="9 10" id="KW-0472">Membrane</keyword>
<evidence type="ECO:0000256" key="2">
    <source>
        <dbReference type="ARBA" id="ARBA00008445"/>
    </source>
</evidence>
<organism evidence="11 12">
    <name type="scientific">[Clostridium] leptum</name>
    <dbReference type="NCBI Taxonomy" id="1535"/>
    <lineage>
        <taxon>Bacteria</taxon>
        <taxon>Bacillati</taxon>
        <taxon>Bacillota</taxon>
        <taxon>Clostridia</taxon>
        <taxon>Eubacteriales</taxon>
        <taxon>Oscillospiraceae</taxon>
        <taxon>Oscillospiraceae incertae sedis</taxon>
    </lineage>
</organism>
<evidence type="ECO:0000256" key="1">
    <source>
        <dbReference type="ARBA" id="ARBA00004651"/>
    </source>
</evidence>
<keyword evidence="8 10" id="KW-0811">Translocation</keyword>
<evidence type="ECO:0000256" key="6">
    <source>
        <dbReference type="ARBA" id="ARBA00022927"/>
    </source>
</evidence>
<dbReference type="GO" id="GO:0043952">
    <property type="term" value="P:protein transport by the Sec complex"/>
    <property type="evidence" value="ECO:0007669"/>
    <property type="project" value="TreeGrafter"/>
</dbReference>
<dbReference type="EMBL" id="QRTC01000002">
    <property type="protein sequence ID" value="RGQ44256.1"/>
    <property type="molecule type" value="Genomic_DNA"/>
</dbReference>
<dbReference type="GO" id="GO:0015450">
    <property type="term" value="F:protein-transporting ATPase activity"/>
    <property type="evidence" value="ECO:0007669"/>
    <property type="project" value="UniProtKB-UniRule"/>
</dbReference>
<keyword evidence="6 10" id="KW-0653">Protein transport</keyword>
<protein>
    <recommendedName>
        <fullName evidence="10">Protein-export membrane protein SecG</fullName>
    </recommendedName>
</protein>
<evidence type="ECO:0000256" key="8">
    <source>
        <dbReference type="ARBA" id="ARBA00023010"/>
    </source>
</evidence>
<feature type="transmembrane region" description="Helical" evidence="10">
    <location>
        <begin position="6"/>
        <end position="25"/>
    </location>
</feature>
<dbReference type="PANTHER" id="PTHR34182">
    <property type="entry name" value="PROTEIN-EXPORT MEMBRANE PROTEIN SECG"/>
    <property type="match status" value="1"/>
</dbReference>
<dbReference type="InterPro" id="IPR004692">
    <property type="entry name" value="SecG"/>
</dbReference>
<evidence type="ECO:0000256" key="9">
    <source>
        <dbReference type="ARBA" id="ARBA00023136"/>
    </source>
</evidence>
<keyword evidence="4 10" id="KW-1003">Cell membrane</keyword>
<evidence type="ECO:0000256" key="7">
    <source>
        <dbReference type="ARBA" id="ARBA00022989"/>
    </source>
</evidence>